<dbReference type="PANTHER" id="PTHR34187:SF2">
    <property type="entry name" value="DUF202 DOMAIN-CONTAINING PROTEIN"/>
    <property type="match status" value="1"/>
</dbReference>
<feature type="transmembrane region" description="Helical" evidence="6">
    <location>
        <begin position="123"/>
        <end position="142"/>
    </location>
</feature>
<dbReference type="EMBL" id="CAJOBS010000843">
    <property type="protein sequence ID" value="CAF4649957.1"/>
    <property type="molecule type" value="Genomic_DNA"/>
</dbReference>
<comment type="subcellular location">
    <subcellularLocation>
        <location evidence="1">Cell membrane</location>
        <topology evidence="1">Multi-pass membrane protein</topology>
    </subcellularLocation>
</comment>
<keyword evidence="5 6" id="KW-0472">Membrane</keyword>
<dbReference type="Pfam" id="PF02656">
    <property type="entry name" value="DUF202"/>
    <property type="match status" value="1"/>
</dbReference>
<dbReference type="EMBL" id="CAJNYV010004239">
    <property type="protein sequence ID" value="CAF3658618.1"/>
    <property type="molecule type" value="Genomic_DNA"/>
</dbReference>
<evidence type="ECO:0000313" key="8">
    <source>
        <dbReference type="EMBL" id="CAF3658618.1"/>
    </source>
</evidence>
<gene>
    <name evidence="8" type="ORF">KIK155_LOCUS23898</name>
    <name evidence="9" type="ORF">TOA249_LOCUS13919</name>
</gene>
<evidence type="ECO:0000313" key="9">
    <source>
        <dbReference type="EMBL" id="CAF4649957.1"/>
    </source>
</evidence>
<comment type="caution">
    <text evidence="9">The sequence shown here is derived from an EMBL/GenBank/DDBJ whole genome shotgun (WGS) entry which is preliminary data.</text>
</comment>
<evidence type="ECO:0000256" key="3">
    <source>
        <dbReference type="ARBA" id="ARBA00022692"/>
    </source>
</evidence>
<evidence type="ECO:0000256" key="4">
    <source>
        <dbReference type="ARBA" id="ARBA00022989"/>
    </source>
</evidence>
<evidence type="ECO:0000256" key="6">
    <source>
        <dbReference type="SAM" id="Phobius"/>
    </source>
</evidence>
<sequence>MEMVESSPLVDPLAVKTSPEPAANKFQGSFTDHLANERTFLAWIRTGLGIFAFGCAIARFGGANDVQKTFKDSFHEIKPIISGLLLAFAGVILLFFSIYRFCRVNRQIMHRDLTAASQIREPLIAALALILCLTAILIIFVVL</sequence>
<evidence type="ECO:0000256" key="5">
    <source>
        <dbReference type="ARBA" id="ARBA00023136"/>
    </source>
</evidence>
<keyword evidence="3 6" id="KW-0812">Transmembrane</keyword>
<dbReference type="Proteomes" id="UP000663865">
    <property type="component" value="Unassembled WGS sequence"/>
</dbReference>
<name>A0A821FEE0_9BILA</name>
<dbReference type="InterPro" id="IPR003807">
    <property type="entry name" value="DUF202"/>
</dbReference>
<dbReference type="PANTHER" id="PTHR34187">
    <property type="entry name" value="FGR18P"/>
    <property type="match status" value="1"/>
</dbReference>
<dbReference type="GO" id="GO:0005886">
    <property type="term" value="C:plasma membrane"/>
    <property type="evidence" value="ECO:0007669"/>
    <property type="project" value="UniProtKB-SubCell"/>
</dbReference>
<feature type="transmembrane region" description="Helical" evidence="6">
    <location>
        <begin position="40"/>
        <end position="60"/>
    </location>
</feature>
<evidence type="ECO:0000256" key="2">
    <source>
        <dbReference type="ARBA" id="ARBA00022475"/>
    </source>
</evidence>
<proteinExistence type="predicted"/>
<keyword evidence="2" id="KW-1003">Cell membrane</keyword>
<feature type="domain" description="DUF202" evidence="7">
    <location>
        <begin position="32"/>
        <end position="106"/>
    </location>
</feature>
<evidence type="ECO:0000313" key="10">
    <source>
        <dbReference type="Proteomes" id="UP000663838"/>
    </source>
</evidence>
<keyword evidence="4 6" id="KW-1133">Transmembrane helix</keyword>
<feature type="transmembrane region" description="Helical" evidence="6">
    <location>
        <begin position="80"/>
        <end position="102"/>
    </location>
</feature>
<dbReference type="Proteomes" id="UP000663838">
    <property type="component" value="Unassembled WGS sequence"/>
</dbReference>
<dbReference type="AlphaFoldDB" id="A0A821FEE0"/>
<organism evidence="9 10">
    <name type="scientific">Rotaria socialis</name>
    <dbReference type="NCBI Taxonomy" id="392032"/>
    <lineage>
        <taxon>Eukaryota</taxon>
        <taxon>Metazoa</taxon>
        <taxon>Spiralia</taxon>
        <taxon>Gnathifera</taxon>
        <taxon>Rotifera</taxon>
        <taxon>Eurotatoria</taxon>
        <taxon>Bdelloidea</taxon>
        <taxon>Philodinida</taxon>
        <taxon>Philodinidae</taxon>
        <taxon>Rotaria</taxon>
    </lineage>
</organism>
<accession>A0A821FEE0</accession>
<evidence type="ECO:0000256" key="1">
    <source>
        <dbReference type="ARBA" id="ARBA00004651"/>
    </source>
</evidence>
<reference evidence="9" key="1">
    <citation type="submission" date="2021-02" db="EMBL/GenBank/DDBJ databases">
        <authorList>
            <person name="Nowell W R."/>
        </authorList>
    </citation>
    <scope>NUCLEOTIDE SEQUENCE</scope>
</reference>
<dbReference type="InterPro" id="IPR052053">
    <property type="entry name" value="IM_YidH-like"/>
</dbReference>
<protein>
    <recommendedName>
        <fullName evidence="7">DUF202 domain-containing protein</fullName>
    </recommendedName>
</protein>
<evidence type="ECO:0000259" key="7">
    <source>
        <dbReference type="Pfam" id="PF02656"/>
    </source>
</evidence>